<evidence type="ECO:0000256" key="1">
    <source>
        <dbReference type="SAM" id="SignalP"/>
    </source>
</evidence>
<evidence type="ECO:0008006" key="4">
    <source>
        <dbReference type="Google" id="ProtNLM"/>
    </source>
</evidence>
<reference evidence="2 3" key="1">
    <citation type="submission" date="2021-03" db="EMBL/GenBank/DDBJ databases">
        <title>Complete Genome Sequences of Two Lysobacter Strains Isolated from Sea Water (Lysobacter caseinilyticus) and Soil (Lysobacter helvus) in South Korea.</title>
        <authorList>
            <person name="Watanabe Y."/>
            <person name="Arakawa K."/>
        </authorList>
    </citation>
    <scope>NUCLEOTIDE SEQUENCE [LARGE SCALE GENOMIC DNA]</scope>
    <source>
        <strain evidence="2 3">KVB24</strain>
    </source>
</reference>
<organism evidence="2 3">
    <name type="scientific">Noviluteimonas caseinilytica</name>
    <dbReference type="NCBI Taxonomy" id="2675101"/>
    <lineage>
        <taxon>Bacteria</taxon>
        <taxon>Pseudomonadati</taxon>
        <taxon>Pseudomonadota</taxon>
        <taxon>Gammaproteobacteria</taxon>
        <taxon>Lysobacterales</taxon>
        <taxon>Lysobacteraceae</taxon>
        <taxon>Noviluteimonas</taxon>
    </lineage>
</organism>
<evidence type="ECO:0000313" key="3">
    <source>
        <dbReference type="Proteomes" id="UP000681317"/>
    </source>
</evidence>
<dbReference type="Proteomes" id="UP000681317">
    <property type="component" value="Chromosome"/>
</dbReference>
<proteinExistence type="predicted"/>
<sequence length="279" mass="29400">MSRRGHSTALLTALLAVLITAIGMFASARAAEPAAPKTYRVLFVGNSLTYVNDLPAMVRALGAAQAVPVRFETQTFVAPGGSLAERWKDGAAAKALGQGHWDAIVLQERGGLMACMVDQELRSGTECRLSDRAHREFAARAQAAGARTLLLATWGPDDAWQAKLDRAAKQMAARIDAEIVPSGATLRRYASKHGDKDTFPDTVHPSLPATLIMAAQVYRAVVGSEAQAGDVTIDFALLPPRAAIKADAPMEAQPQLKGDGKTLVLAASAVAPLLAEAKP</sequence>
<keyword evidence="3" id="KW-1185">Reference proteome</keyword>
<protein>
    <recommendedName>
        <fullName evidence="4">SGNH/GDSL hydrolase family protein</fullName>
    </recommendedName>
</protein>
<dbReference type="EMBL" id="AP024545">
    <property type="protein sequence ID" value="BCT91785.1"/>
    <property type="molecule type" value="Genomic_DNA"/>
</dbReference>
<feature type="signal peptide" evidence="1">
    <location>
        <begin position="1"/>
        <end position="30"/>
    </location>
</feature>
<dbReference type="RefSeq" id="WP_213435941.1">
    <property type="nucleotide sequence ID" value="NZ_AP024545.1"/>
</dbReference>
<keyword evidence="1" id="KW-0732">Signal</keyword>
<dbReference type="Gene3D" id="3.40.50.1110">
    <property type="entry name" value="SGNH hydrolase"/>
    <property type="match status" value="1"/>
</dbReference>
<gene>
    <name evidence="2" type="ORF">LYSCAS_08090</name>
</gene>
<feature type="chain" id="PRO_5045037098" description="SGNH/GDSL hydrolase family protein" evidence="1">
    <location>
        <begin position="31"/>
        <end position="279"/>
    </location>
</feature>
<dbReference type="InterPro" id="IPR036514">
    <property type="entry name" value="SGNH_hydro_sf"/>
</dbReference>
<dbReference type="SUPFAM" id="SSF52266">
    <property type="entry name" value="SGNH hydrolase"/>
    <property type="match status" value="1"/>
</dbReference>
<name>A0ABN6FSA7_9GAMM</name>
<accession>A0ABN6FSA7</accession>
<evidence type="ECO:0000313" key="2">
    <source>
        <dbReference type="EMBL" id="BCT91785.1"/>
    </source>
</evidence>